<evidence type="ECO:0000313" key="3">
    <source>
        <dbReference type="Proteomes" id="UP000314294"/>
    </source>
</evidence>
<organism evidence="2 3">
    <name type="scientific">Liparis tanakae</name>
    <name type="common">Tanaka's snailfish</name>
    <dbReference type="NCBI Taxonomy" id="230148"/>
    <lineage>
        <taxon>Eukaryota</taxon>
        <taxon>Metazoa</taxon>
        <taxon>Chordata</taxon>
        <taxon>Craniata</taxon>
        <taxon>Vertebrata</taxon>
        <taxon>Euteleostomi</taxon>
        <taxon>Actinopterygii</taxon>
        <taxon>Neopterygii</taxon>
        <taxon>Teleostei</taxon>
        <taxon>Neoteleostei</taxon>
        <taxon>Acanthomorphata</taxon>
        <taxon>Eupercaria</taxon>
        <taxon>Perciformes</taxon>
        <taxon>Cottioidei</taxon>
        <taxon>Cottales</taxon>
        <taxon>Liparidae</taxon>
        <taxon>Liparis</taxon>
    </lineage>
</organism>
<evidence type="ECO:0000256" key="1">
    <source>
        <dbReference type="SAM" id="MobiDB-lite"/>
    </source>
</evidence>
<dbReference type="EMBL" id="SRLO01000543">
    <property type="protein sequence ID" value="TNN52542.1"/>
    <property type="molecule type" value="Genomic_DNA"/>
</dbReference>
<dbReference type="AlphaFoldDB" id="A0A4Z2GIK5"/>
<reference evidence="2 3" key="1">
    <citation type="submission" date="2019-03" db="EMBL/GenBank/DDBJ databases">
        <title>First draft genome of Liparis tanakae, snailfish: a comprehensive survey of snailfish specific genes.</title>
        <authorList>
            <person name="Kim W."/>
            <person name="Song I."/>
            <person name="Jeong J.-H."/>
            <person name="Kim D."/>
            <person name="Kim S."/>
            <person name="Ryu S."/>
            <person name="Song J.Y."/>
            <person name="Lee S.K."/>
        </authorList>
    </citation>
    <scope>NUCLEOTIDE SEQUENCE [LARGE SCALE GENOMIC DNA]</scope>
    <source>
        <tissue evidence="2">Muscle</tissue>
    </source>
</reference>
<feature type="compositionally biased region" description="Basic and acidic residues" evidence="1">
    <location>
        <begin position="27"/>
        <end position="37"/>
    </location>
</feature>
<feature type="region of interest" description="Disordered" evidence="1">
    <location>
        <begin position="1"/>
        <end position="80"/>
    </location>
</feature>
<proteinExistence type="predicted"/>
<name>A0A4Z2GIK5_9TELE</name>
<feature type="compositionally biased region" description="Polar residues" evidence="1">
    <location>
        <begin position="40"/>
        <end position="49"/>
    </location>
</feature>
<dbReference type="Proteomes" id="UP000314294">
    <property type="component" value="Unassembled WGS sequence"/>
</dbReference>
<protein>
    <submittedName>
        <fullName evidence="2">Uncharacterized protein</fullName>
    </submittedName>
</protein>
<comment type="caution">
    <text evidence="2">The sequence shown here is derived from an EMBL/GenBank/DDBJ whole genome shotgun (WGS) entry which is preliminary data.</text>
</comment>
<evidence type="ECO:0000313" key="2">
    <source>
        <dbReference type="EMBL" id="TNN52542.1"/>
    </source>
</evidence>
<gene>
    <name evidence="2" type="ORF">EYF80_037239</name>
</gene>
<sequence>MEIPGTVTPSVDAVSCSWFNPCSPAGELDRDQADYRRLPPQQTAPSNANSRGGRSSGYGGVRYDGATDEPSGSVDSINKE</sequence>
<accession>A0A4Z2GIK5</accession>
<keyword evidence="3" id="KW-1185">Reference proteome</keyword>